<dbReference type="InParanoid" id="E9HT31"/>
<feature type="region of interest" description="Disordered" evidence="1">
    <location>
        <begin position="22"/>
        <end position="57"/>
    </location>
</feature>
<reference evidence="2 3" key="1">
    <citation type="journal article" date="2011" name="Science">
        <title>The ecoresponsive genome of Daphnia pulex.</title>
        <authorList>
            <person name="Colbourne J.K."/>
            <person name="Pfrender M.E."/>
            <person name="Gilbert D."/>
            <person name="Thomas W.K."/>
            <person name="Tucker A."/>
            <person name="Oakley T.H."/>
            <person name="Tokishita S."/>
            <person name="Aerts A."/>
            <person name="Arnold G.J."/>
            <person name="Basu M.K."/>
            <person name="Bauer D.J."/>
            <person name="Caceres C.E."/>
            <person name="Carmel L."/>
            <person name="Casola C."/>
            <person name="Choi J.H."/>
            <person name="Detter J.C."/>
            <person name="Dong Q."/>
            <person name="Dusheyko S."/>
            <person name="Eads B.D."/>
            <person name="Frohlich T."/>
            <person name="Geiler-Samerotte K.A."/>
            <person name="Gerlach D."/>
            <person name="Hatcher P."/>
            <person name="Jogdeo S."/>
            <person name="Krijgsveld J."/>
            <person name="Kriventseva E.V."/>
            <person name="Kultz D."/>
            <person name="Laforsch C."/>
            <person name="Lindquist E."/>
            <person name="Lopez J."/>
            <person name="Manak J.R."/>
            <person name="Muller J."/>
            <person name="Pangilinan J."/>
            <person name="Patwardhan R.P."/>
            <person name="Pitluck S."/>
            <person name="Pritham E.J."/>
            <person name="Rechtsteiner A."/>
            <person name="Rho M."/>
            <person name="Rogozin I.B."/>
            <person name="Sakarya O."/>
            <person name="Salamov A."/>
            <person name="Schaack S."/>
            <person name="Shapiro H."/>
            <person name="Shiga Y."/>
            <person name="Skalitzky C."/>
            <person name="Smith Z."/>
            <person name="Souvorov A."/>
            <person name="Sung W."/>
            <person name="Tang Z."/>
            <person name="Tsuchiya D."/>
            <person name="Tu H."/>
            <person name="Vos H."/>
            <person name="Wang M."/>
            <person name="Wolf Y.I."/>
            <person name="Yamagata H."/>
            <person name="Yamada T."/>
            <person name="Ye Y."/>
            <person name="Shaw J.R."/>
            <person name="Andrews J."/>
            <person name="Crease T.J."/>
            <person name="Tang H."/>
            <person name="Lucas S.M."/>
            <person name="Robertson H.M."/>
            <person name="Bork P."/>
            <person name="Koonin E.V."/>
            <person name="Zdobnov E.M."/>
            <person name="Grigoriev I.V."/>
            <person name="Lynch M."/>
            <person name="Boore J.L."/>
        </authorList>
    </citation>
    <scope>NUCLEOTIDE SEQUENCE [LARGE SCALE GENOMIC DNA]</scope>
</reference>
<sequence>MVHSQPELEPDITEVITRLSTKYHEDDPVDATEDTDNLFKGNQEGNDANQPDVDPSMLNNNQMAVLEQCTRYFQS</sequence>
<accession>E9HT31</accession>
<name>E9HT31_DAPPU</name>
<feature type="compositionally biased region" description="Acidic residues" evidence="1">
    <location>
        <begin position="27"/>
        <end position="36"/>
    </location>
</feature>
<dbReference type="KEGG" id="dpx:DAPPUDRAFT_265223"/>
<proteinExistence type="predicted"/>
<dbReference type="AlphaFoldDB" id="E9HT31"/>
<keyword evidence="3" id="KW-1185">Reference proteome</keyword>
<evidence type="ECO:0000256" key="1">
    <source>
        <dbReference type="SAM" id="MobiDB-lite"/>
    </source>
</evidence>
<organism evidence="2 3">
    <name type="scientific">Daphnia pulex</name>
    <name type="common">Water flea</name>
    <dbReference type="NCBI Taxonomy" id="6669"/>
    <lineage>
        <taxon>Eukaryota</taxon>
        <taxon>Metazoa</taxon>
        <taxon>Ecdysozoa</taxon>
        <taxon>Arthropoda</taxon>
        <taxon>Crustacea</taxon>
        <taxon>Branchiopoda</taxon>
        <taxon>Diplostraca</taxon>
        <taxon>Cladocera</taxon>
        <taxon>Anomopoda</taxon>
        <taxon>Daphniidae</taxon>
        <taxon>Daphnia</taxon>
    </lineage>
</organism>
<protein>
    <submittedName>
        <fullName evidence="2">Uncharacterized protein</fullName>
    </submittedName>
</protein>
<gene>
    <name evidence="2" type="ORF">DAPPUDRAFT_265223</name>
</gene>
<evidence type="ECO:0000313" key="2">
    <source>
        <dbReference type="EMBL" id="EFX65103.1"/>
    </source>
</evidence>
<dbReference type="EMBL" id="GL732763">
    <property type="protein sequence ID" value="EFX65103.1"/>
    <property type="molecule type" value="Genomic_DNA"/>
</dbReference>
<evidence type="ECO:0000313" key="3">
    <source>
        <dbReference type="Proteomes" id="UP000000305"/>
    </source>
</evidence>
<dbReference type="Proteomes" id="UP000000305">
    <property type="component" value="Unassembled WGS sequence"/>
</dbReference>
<dbReference type="HOGENOM" id="CLU_2673598_0_0_1"/>